<accession>A0A256IYW1</accession>
<dbReference type="SUPFAM" id="SSF46785">
    <property type="entry name" value="Winged helix' DNA-binding domain"/>
    <property type="match status" value="1"/>
</dbReference>
<gene>
    <name evidence="2" type="ORF">DJ80_11930</name>
</gene>
<dbReference type="AlphaFoldDB" id="A0A256IYW1"/>
<sequence>MRDSVPWMGGLDERILERLAGDGDADAWEIAFDIRGRVSQSRVSDRCGVLADAELVEQYECEIVDGRYETYWSISTWGELFLSEDVDPSLDVPVPNPRPPHATRPGEWAGF</sequence>
<dbReference type="Gene3D" id="1.10.10.10">
    <property type="entry name" value="Winged helix-like DNA-binding domain superfamily/Winged helix DNA-binding domain"/>
    <property type="match status" value="1"/>
</dbReference>
<protein>
    <submittedName>
        <fullName evidence="2">Repressor phrH2</fullName>
    </submittedName>
</protein>
<name>A0A256IYW1_HALEZ</name>
<evidence type="ECO:0000313" key="3">
    <source>
        <dbReference type="Proteomes" id="UP000215731"/>
    </source>
</evidence>
<feature type="region of interest" description="Disordered" evidence="1">
    <location>
        <begin position="91"/>
        <end position="111"/>
    </location>
</feature>
<dbReference type="InterPro" id="IPR036388">
    <property type="entry name" value="WH-like_DNA-bd_sf"/>
</dbReference>
<comment type="caution">
    <text evidence="2">The sequence shown here is derived from an EMBL/GenBank/DDBJ whole genome shotgun (WGS) entry which is preliminary data.</text>
</comment>
<evidence type="ECO:0000313" key="2">
    <source>
        <dbReference type="EMBL" id="OYR61715.1"/>
    </source>
</evidence>
<proteinExistence type="predicted"/>
<evidence type="ECO:0000256" key="1">
    <source>
        <dbReference type="SAM" id="MobiDB-lite"/>
    </source>
</evidence>
<organism evidence="2 3">
    <name type="scientific">Halorubrum ezzemoulense</name>
    <name type="common">Halorubrum chaoviator</name>
    <dbReference type="NCBI Taxonomy" id="337243"/>
    <lineage>
        <taxon>Archaea</taxon>
        <taxon>Methanobacteriati</taxon>
        <taxon>Methanobacteriota</taxon>
        <taxon>Stenosarchaea group</taxon>
        <taxon>Halobacteria</taxon>
        <taxon>Halobacteriales</taxon>
        <taxon>Haloferacaceae</taxon>
        <taxon>Halorubrum</taxon>
    </lineage>
</organism>
<dbReference type="RefSeq" id="WP_094553353.1">
    <property type="nucleotide sequence ID" value="NZ_NHOZ01000115.1"/>
</dbReference>
<dbReference type="InterPro" id="IPR036390">
    <property type="entry name" value="WH_DNA-bd_sf"/>
</dbReference>
<dbReference type="EMBL" id="NHOZ01000115">
    <property type="protein sequence ID" value="OYR61715.1"/>
    <property type="molecule type" value="Genomic_DNA"/>
</dbReference>
<dbReference type="Proteomes" id="UP000215731">
    <property type="component" value="Unassembled WGS sequence"/>
</dbReference>
<reference evidence="2 3" key="1">
    <citation type="journal article" date="2014" name="Front. Microbiol.">
        <title>Population and genomic analysis of the genus Halorubrum.</title>
        <authorList>
            <person name="Fullmer M.S."/>
            <person name="Soucy S.M."/>
            <person name="Swithers K.S."/>
            <person name="Makkay A.M."/>
            <person name="Wheeler R."/>
            <person name="Ventosa A."/>
            <person name="Gogarten J.P."/>
            <person name="Papke R.T."/>
        </authorList>
    </citation>
    <scope>NUCLEOTIDE SEQUENCE [LARGE SCALE GENOMIC DNA]</scope>
    <source>
        <strain evidence="2 3">Ga36</strain>
    </source>
</reference>